<sequence length="317" mass="34891">MRDTKALVESSLLVALSVVLFLASHFLPVVGVLLSLFCPVPLVILGLKVPLKNAFMGTFVAFVLVTLFMGVLGGVLFVFGFALMGVMLGFFGHRFDKVSEILFYGFLVSLFSKLILMALVKLITGVNPFAIDPKAIMEAFNEAEALFSGSSKAFFETMRMQVEAMSKVMVYILPAILIAASFLDCVISYLISQKVAGRFKITSLPKVPPFGEWRFPKSTLFAFFIAFVLSFFDHSGNNIGVLYMLALNLKVISIMIFMVQGMATVWYILSKMSKQKIKPWVGVVVVAAVMFIPVLSVAVIMLGFADILIDLRAKIGR</sequence>
<protein>
    <submittedName>
        <fullName evidence="2">Uncharacterized conserved protein YybS, DUF2232 family</fullName>
    </submittedName>
</protein>
<feature type="transmembrane region" description="Helical" evidence="1">
    <location>
        <begin position="57"/>
        <end position="90"/>
    </location>
</feature>
<evidence type="ECO:0000313" key="2">
    <source>
        <dbReference type="EMBL" id="SIN65258.1"/>
    </source>
</evidence>
<comment type="caution">
    <text evidence="2">The sequence shown here is derived from an EMBL/GenBank/DDBJ whole genome shotgun (WGS) entry which is preliminary data.</text>
</comment>
<feature type="transmembrane region" description="Helical" evidence="1">
    <location>
        <begin position="12"/>
        <end position="37"/>
    </location>
</feature>
<keyword evidence="3" id="KW-1185">Reference proteome</keyword>
<dbReference type="EMBL" id="FSQZ01000001">
    <property type="protein sequence ID" value="SIN65258.1"/>
    <property type="molecule type" value="Genomic_DNA"/>
</dbReference>
<proteinExistence type="predicted"/>
<keyword evidence="1" id="KW-0812">Transmembrane</keyword>
<feature type="transmembrane region" description="Helical" evidence="1">
    <location>
        <begin position="252"/>
        <end position="269"/>
    </location>
</feature>
<reference evidence="2 3" key="1">
    <citation type="submission" date="2016-11" db="EMBL/GenBank/DDBJ databases">
        <authorList>
            <person name="Varghese N."/>
            <person name="Submissions S."/>
        </authorList>
    </citation>
    <scope>NUCLEOTIDE SEQUENCE [LARGE SCALE GENOMIC DNA]</scope>
    <source>
        <strain evidence="2 3">DSM 20664</strain>
    </source>
</reference>
<gene>
    <name evidence="2" type="ORF">SAMN05444368_0736</name>
</gene>
<dbReference type="Proteomes" id="UP000185093">
    <property type="component" value="Unassembled WGS sequence"/>
</dbReference>
<feature type="transmembrane region" description="Helical" evidence="1">
    <location>
        <begin position="281"/>
        <end position="304"/>
    </location>
</feature>
<name>A0ABY1JC66_9BACT</name>
<dbReference type="PANTHER" id="PTHR41324:SF1">
    <property type="entry name" value="DUF2232 DOMAIN-CONTAINING PROTEIN"/>
    <property type="match status" value="1"/>
</dbReference>
<dbReference type="RefSeq" id="WP_074199297.1">
    <property type="nucleotide sequence ID" value="NZ_DAONBL010000003.1"/>
</dbReference>
<accession>A0ABY1JC66</accession>
<dbReference type="PANTHER" id="PTHR41324">
    <property type="entry name" value="MEMBRANE PROTEIN-RELATED"/>
    <property type="match status" value="1"/>
</dbReference>
<organism evidence="2 3">
    <name type="scientific">Acetomicrobium flavidum</name>
    <dbReference type="NCBI Taxonomy" id="49896"/>
    <lineage>
        <taxon>Bacteria</taxon>
        <taxon>Thermotogati</taxon>
        <taxon>Synergistota</taxon>
        <taxon>Synergistia</taxon>
        <taxon>Synergistales</taxon>
        <taxon>Acetomicrobiaceae</taxon>
        <taxon>Acetomicrobium</taxon>
    </lineage>
</organism>
<evidence type="ECO:0000256" key="1">
    <source>
        <dbReference type="SAM" id="Phobius"/>
    </source>
</evidence>
<feature type="transmembrane region" description="Helical" evidence="1">
    <location>
        <begin position="168"/>
        <end position="192"/>
    </location>
</feature>
<dbReference type="Pfam" id="PF09991">
    <property type="entry name" value="DUF2232"/>
    <property type="match status" value="1"/>
</dbReference>
<keyword evidence="1" id="KW-0472">Membrane</keyword>
<dbReference type="InterPro" id="IPR018710">
    <property type="entry name" value="DUF2232"/>
</dbReference>
<feature type="transmembrane region" description="Helical" evidence="1">
    <location>
        <begin position="213"/>
        <end position="232"/>
    </location>
</feature>
<keyword evidence="1" id="KW-1133">Transmembrane helix</keyword>
<feature type="transmembrane region" description="Helical" evidence="1">
    <location>
        <begin position="102"/>
        <end position="123"/>
    </location>
</feature>
<evidence type="ECO:0000313" key="3">
    <source>
        <dbReference type="Proteomes" id="UP000185093"/>
    </source>
</evidence>